<name>A0ABQ5Q2B2_9BACT</name>
<feature type="compositionally biased region" description="Basic and acidic residues" evidence="1">
    <location>
        <begin position="41"/>
        <end position="58"/>
    </location>
</feature>
<organism evidence="2 3">
    <name type="scientific">Geothrix rubra</name>
    <dbReference type="NCBI Taxonomy" id="2927977"/>
    <lineage>
        <taxon>Bacteria</taxon>
        <taxon>Pseudomonadati</taxon>
        <taxon>Acidobacteriota</taxon>
        <taxon>Holophagae</taxon>
        <taxon>Holophagales</taxon>
        <taxon>Holophagaceae</taxon>
        <taxon>Geothrix</taxon>
    </lineage>
</organism>
<evidence type="ECO:0000313" key="3">
    <source>
        <dbReference type="Proteomes" id="UP001165089"/>
    </source>
</evidence>
<dbReference type="RefSeq" id="WP_285722422.1">
    <property type="nucleotide sequence ID" value="NZ_BSDD01000001.1"/>
</dbReference>
<dbReference type="Proteomes" id="UP001165089">
    <property type="component" value="Unassembled WGS sequence"/>
</dbReference>
<gene>
    <name evidence="2" type="ORF">GETHPA_03470</name>
</gene>
<dbReference type="EMBL" id="BSDD01000001">
    <property type="protein sequence ID" value="GLH68814.1"/>
    <property type="molecule type" value="Genomic_DNA"/>
</dbReference>
<evidence type="ECO:0000256" key="1">
    <source>
        <dbReference type="SAM" id="MobiDB-lite"/>
    </source>
</evidence>
<evidence type="ECO:0008006" key="4">
    <source>
        <dbReference type="Google" id="ProtNLM"/>
    </source>
</evidence>
<dbReference type="InterPro" id="IPR019291">
    <property type="entry name" value="Host_attachment_protein"/>
</dbReference>
<evidence type="ECO:0000313" key="2">
    <source>
        <dbReference type="EMBL" id="GLH68814.1"/>
    </source>
</evidence>
<comment type="caution">
    <text evidence="2">The sequence shown here is derived from an EMBL/GenBank/DDBJ whole genome shotgun (WGS) entry which is preliminary data.</text>
</comment>
<keyword evidence="3" id="KW-1185">Reference proteome</keyword>
<reference evidence="2 3" key="1">
    <citation type="journal article" date="2023" name="Antonie Van Leeuwenhoek">
        <title>Mesoterricola silvestris gen. nov., sp. nov., Mesoterricola sediminis sp. nov., Geothrix oryzae sp. nov., Geothrix edaphica sp. nov., Geothrix rubra sp. nov., and Geothrix limicola sp. nov., six novel members of Acidobacteriota isolated from soils.</title>
        <authorList>
            <person name="Itoh H."/>
            <person name="Sugisawa Y."/>
            <person name="Mise K."/>
            <person name="Xu Z."/>
            <person name="Kuniyasu M."/>
            <person name="Ushijima N."/>
            <person name="Kawano K."/>
            <person name="Kobayashi E."/>
            <person name="Shiratori Y."/>
            <person name="Masuda Y."/>
            <person name="Senoo K."/>
        </authorList>
    </citation>
    <scope>NUCLEOTIDE SEQUENCE [LARGE SCALE GENOMIC DNA]</scope>
    <source>
        <strain evidence="2 3">Red803</strain>
    </source>
</reference>
<protein>
    <recommendedName>
        <fullName evidence="4">Host attachment protein</fullName>
    </recommendedName>
</protein>
<sequence>MRETRTWILLCEASRARLFTNDGRGRLTEHSAYAHPGSRVHGHDLVSDRPGRRSEAPGHHGGLSPDAEPREVEARHFAGSLAALLKQGLNSHAYDELVLAAPPHFLGLLRNALDSQVAARIAATFDKNLIALTPRELEQRIYAPAR</sequence>
<feature type="region of interest" description="Disordered" evidence="1">
    <location>
        <begin position="30"/>
        <end position="70"/>
    </location>
</feature>
<dbReference type="Pfam" id="PF10116">
    <property type="entry name" value="Host_attach"/>
    <property type="match status" value="1"/>
</dbReference>
<proteinExistence type="predicted"/>
<accession>A0ABQ5Q2B2</accession>